<dbReference type="Proteomes" id="UP000515489">
    <property type="component" value="Chromosome"/>
</dbReference>
<sequence length="152" mass="16960">MKTIAEGALLYENSLGRITHEPLGYLRLHWQEGLRGSESVRALFAQLLRAQLRTGCRHLLIDERLAAPFQEADKVWLAGYWLPEWVQQVGCHHAAHLAATDVFARLSSVGILAKARSMALSQRSFTTETEALQWLLSQPVSAVSGPKNALMR</sequence>
<name>A0A7G7W872_9BACT</name>
<dbReference type="EMBL" id="CP060202">
    <property type="protein sequence ID" value="QNH62565.1"/>
    <property type="molecule type" value="Genomic_DNA"/>
</dbReference>
<reference evidence="1 2" key="1">
    <citation type="submission" date="2020-08" db="EMBL/GenBank/DDBJ databases">
        <title>Hymenobacter sp. S2-20-2 genome sequencing.</title>
        <authorList>
            <person name="Jin L."/>
        </authorList>
    </citation>
    <scope>NUCLEOTIDE SEQUENCE [LARGE SCALE GENOMIC DNA]</scope>
    <source>
        <strain evidence="1 2">S2-20-2</strain>
    </source>
</reference>
<dbReference type="AlphaFoldDB" id="A0A7G7W872"/>
<evidence type="ECO:0000313" key="2">
    <source>
        <dbReference type="Proteomes" id="UP000515489"/>
    </source>
</evidence>
<protein>
    <recommendedName>
        <fullName evidence="3">STAS/SEC14 domain-containing protein</fullName>
    </recommendedName>
</protein>
<dbReference type="RefSeq" id="WP_185888471.1">
    <property type="nucleotide sequence ID" value="NZ_CP060202.1"/>
</dbReference>
<evidence type="ECO:0008006" key="3">
    <source>
        <dbReference type="Google" id="ProtNLM"/>
    </source>
</evidence>
<keyword evidence="2" id="KW-1185">Reference proteome</keyword>
<proteinExistence type="predicted"/>
<organism evidence="1 2">
    <name type="scientific">Hymenobacter sediminicola</name>
    <dbReference type="NCBI Taxonomy" id="2761579"/>
    <lineage>
        <taxon>Bacteria</taxon>
        <taxon>Pseudomonadati</taxon>
        <taxon>Bacteroidota</taxon>
        <taxon>Cytophagia</taxon>
        <taxon>Cytophagales</taxon>
        <taxon>Hymenobacteraceae</taxon>
        <taxon>Hymenobacter</taxon>
    </lineage>
</organism>
<evidence type="ECO:0000313" key="1">
    <source>
        <dbReference type="EMBL" id="QNH62565.1"/>
    </source>
</evidence>
<gene>
    <name evidence="1" type="ORF">H4317_01680</name>
</gene>
<accession>A0A7G7W872</accession>
<dbReference type="KEGG" id="hsk:H4317_01680"/>